<sequence length="256" mass="29007">MVQLASSHDAFDELSGDVVVVPGFAGSRLVDTQRNNEEYWLTEDLLEDRVHPPMHLPIHVRDDAPDPVVSQGLLTDRPYIEYYSHFIHTLQQTADTSQGRLRVHLFDYDFRRNTVTLASRFIDYIETINRQQQQPVFVIAHSMGGLIALAALHQRPVLFRGILFAGTPFHGCIDALKNLQKGALWGRNRDVFTAETQFQLQSTFTFLPLDGRGLQHRENGTEWLLDFQDIDGKLEVDYAGAITEPGDGLCVNALLY</sequence>
<evidence type="ECO:0000313" key="3">
    <source>
        <dbReference type="Proteomes" id="UP000278143"/>
    </source>
</evidence>
<dbReference type="Proteomes" id="UP000278143">
    <property type="component" value="Unassembled WGS sequence"/>
</dbReference>
<dbReference type="Pfam" id="PF12146">
    <property type="entry name" value="Hydrolase_4"/>
    <property type="match status" value="1"/>
</dbReference>
<reference evidence="3" key="1">
    <citation type="journal article" date="2018" name="Nat. Microbiol.">
        <title>Leveraging single-cell genomics to expand the fungal tree of life.</title>
        <authorList>
            <person name="Ahrendt S.R."/>
            <person name="Quandt C.A."/>
            <person name="Ciobanu D."/>
            <person name="Clum A."/>
            <person name="Salamov A."/>
            <person name="Andreopoulos B."/>
            <person name="Cheng J.F."/>
            <person name="Woyke T."/>
            <person name="Pelin A."/>
            <person name="Henrissat B."/>
            <person name="Reynolds N.K."/>
            <person name="Benny G.L."/>
            <person name="Smith M.E."/>
            <person name="James T.Y."/>
            <person name="Grigoriev I.V."/>
        </authorList>
    </citation>
    <scope>NUCLEOTIDE SEQUENCE [LARGE SCALE GENOMIC DNA]</scope>
    <source>
        <strain evidence="3">Benny S71-1</strain>
    </source>
</reference>
<dbReference type="AlphaFoldDB" id="A0A4P9Z7R7"/>
<dbReference type="GO" id="GO:0016787">
    <property type="term" value="F:hydrolase activity"/>
    <property type="evidence" value="ECO:0007669"/>
    <property type="project" value="UniProtKB-KW"/>
</dbReference>
<dbReference type="PANTHER" id="PTHR11440">
    <property type="entry name" value="LECITHIN-CHOLESTEROL ACYLTRANSFERASE-RELATED"/>
    <property type="match status" value="1"/>
</dbReference>
<organism evidence="2 3">
    <name type="scientific">Syncephalis pseudoplumigaleata</name>
    <dbReference type="NCBI Taxonomy" id="1712513"/>
    <lineage>
        <taxon>Eukaryota</taxon>
        <taxon>Fungi</taxon>
        <taxon>Fungi incertae sedis</taxon>
        <taxon>Zoopagomycota</taxon>
        <taxon>Zoopagomycotina</taxon>
        <taxon>Zoopagomycetes</taxon>
        <taxon>Zoopagales</taxon>
        <taxon>Piptocephalidaceae</taxon>
        <taxon>Syncephalis</taxon>
    </lineage>
</organism>
<keyword evidence="2" id="KW-0378">Hydrolase</keyword>
<dbReference type="InterPro" id="IPR029058">
    <property type="entry name" value="AB_hydrolase_fold"/>
</dbReference>
<dbReference type="EMBL" id="KZ989154">
    <property type="protein sequence ID" value="RKP27770.1"/>
    <property type="molecule type" value="Genomic_DNA"/>
</dbReference>
<feature type="domain" description="Serine aminopeptidase S33" evidence="1">
    <location>
        <begin position="121"/>
        <end position="172"/>
    </location>
</feature>
<dbReference type="OrthoDB" id="10250441at2759"/>
<evidence type="ECO:0000259" key="1">
    <source>
        <dbReference type="Pfam" id="PF12146"/>
    </source>
</evidence>
<dbReference type="Gene3D" id="3.40.50.1820">
    <property type="entry name" value="alpha/beta hydrolase"/>
    <property type="match status" value="1"/>
</dbReference>
<keyword evidence="3" id="KW-1185">Reference proteome</keyword>
<accession>A0A4P9Z7R7</accession>
<proteinExistence type="predicted"/>
<gene>
    <name evidence="2" type="ORF">SYNPS1DRAFT_20788</name>
</gene>
<evidence type="ECO:0000313" key="2">
    <source>
        <dbReference type="EMBL" id="RKP27770.1"/>
    </source>
</evidence>
<dbReference type="InterPro" id="IPR022742">
    <property type="entry name" value="Hydrolase_4"/>
</dbReference>
<dbReference type="SUPFAM" id="SSF53474">
    <property type="entry name" value="alpha/beta-Hydrolases"/>
    <property type="match status" value="1"/>
</dbReference>
<name>A0A4P9Z7R7_9FUNG</name>
<protein>
    <submittedName>
        <fullName evidence="2">Alpha/Beta hydrolase protein</fullName>
    </submittedName>
</protein>